<dbReference type="Pfam" id="PF11167">
    <property type="entry name" value="DUF2953"/>
    <property type="match status" value="1"/>
</dbReference>
<evidence type="ECO:0000256" key="1">
    <source>
        <dbReference type="SAM" id="MobiDB-lite"/>
    </source>
</evidence>
<protein>
    <submittedName>
        <fullName evidence="3">DUF2953 domain-containing protein</fullName>
    </submittedName>
</protein>
<organism evidence="3 4">
    <name type="scientific">Lawsonibacter faecis</name>
    <dbReference type="NCBI Taxonomy" id="2763052"/>
    <lineage>
        <taxon>Bacteria</taxon>
        <taxon>Bacillati</taxon>
        <taxon>Bacillota</taxon>
        <taxon>Clostridia</taxon>
        <taxon>Eubacteriales</taxon>
        <taxon>Oscillospiraceae</taxon>
        <taxon>Lawsonibacter</taxon>
    </lineage>
</organism>
<proteinExistence type="predicted"/>
<keyword evidence="2" id="KW-0472">Membrane</keyword>
<keyword evidence="2" id="KW-1133">Transmembrane helix</keyword>
<comment type="caution">
    <text evidence="3">The sequence shown here is derived from an EMBL/GenBank/DDBJ whole genome shotgun (WGS) entry which is preliminary data.</text>
</comment>
<evidence type="ECO:0000313" key="4">
    <source>
        <dbReference type="Proteomes" id="UP000607645"/>
    </source>
</evidence>
<accession>A0A8J6JKV8</accession>
<name>A0A8J6JKV8_9FIRM</name>
<keyword evidence="4" id="KW-1185">Reference proteome</keyword>
<dbReference type="AlphaFoldDB" id="A0A8J6JKV8"/>
<gene>
    <name evidence="3" type="ORF">H8S62_12900</name>
</gene>
<dbReference type="RefSeq" id="WP_186919706.1">
    <property type="nucleotide sequence ID" value="NZ_JACOPQ010000010.1"/>
</dbReference>
<feature type="transmembrane region" description="Helical" evidence="2">
    <location>
        <begin position="163"/>
        <end position="186"/>
    </location>
</feature>
<feature type="region of interest" description="Disordered" evidence="1">
    <location>
        <begin position="53"/>
        <end position="81"/>
    </location>
</feature>
<evidence type="ECO:0000256" key="2">
    <source>
        <dbReference type="SAM" id="Phobius"/>
    </source>
</evidence>
<dbReference type="EMBL" id="JACOPQ010000010">
    <property type="protein sequence ID" value="MBC5737903.1"/>
    <property type="molecule type" value="Genomic_DNA"/>
</dbReference>
<dbReference type="InterPro" id="IPR021338">
    <property type="entry name" value="DUF2953"/>
</dbReference>
<sequence length="206" mass="22831">MGILRVLGIIILVLLLISLIRIGGTAEYGEAGILVRARLGFIRFTVYPRKKKVKKKPAKEKKPEREQSAPGETPPSKPGGLFSTVKEFLPLVADAAGQFKRKIRVDRLCLDFTAAAPDPAAAAMAFGGANAALGMIWPIFENNFNIQDRRIRTEVDFNRREPVIYVFASFSLTIGQAVVLGIRLCARFLKVLSHLKTRQKKQKEAV</sequence>
<keyword evidence="2" id="KW-0812">Transmembrane</keyword>
<dbReference type="Proteomes" id="UP000607645">
    <property type="component" value="Unassembled WGS sequence"/>
</dbReference>
<reference evidence="3" key="1">
    <citation type="submission" date="2020-08" db="EMBL/GenBank/DDBJ databases">
        <title>Genome public.</title>
        <authorList>
            <person name="Liu C."/>
            <person name="Sun Q."/>
        </authorList>
    </citation>
    <scope>NUCLEOTIDE SEQUENCE</scope>
    <source>
        <strain evidence="3">NSJ-52</strain>
    </source>
</reference>
<evidence type="ECO:0000313" key="3">
    <source>
        <dbReference type="EMBL" id="MBC5737903.1"/>
    </source>
</evidence>